<keyword evidence="2" id="KW-0472">Membrane</keyword>
<sequence>MQGTIPGGTTFILTPPAGPTTFTWTANVGAGTSILFTMFDSRGRNGGTSDVKTVGITNDASCLDNTSPSSTPAPVPSPTPTSSHISATTKSRTPVETSPLPSVSPESGSKTSVAAIAGTVIGALVFLAVAVTLGLFYLRKRKDSNQRRPRTELDPYNAPDTPGNYPYSSGAVAATSASPMALMPGAGYDSNPFLDNPPGHSPHHQTDYAHPPPSPYQPPSHYQAPYQETPQYPQYPSSQSQYSNISHQRSPTSDPDPFNPYSLAHEPPPAIIEPFDLTERSSARDSMSTTQRKAAMAGMSTYTPSRFIIHTDVEDELPPPNQDGFVELPPQYSERRGPLMSAAASSSAANYPPSGS</sequence>
<feature type="compositionally biased region" description="Polar residues" evidence="1">
    <location>
        <begin position="90"/>
        <end position="109"/>
    </location>
</feature>
<feature type="transmembrane region" description="Helical" evidence="2">
    <location>
        <begin position="113"/>
        <end position="138"/>
    </location>
</feature>
<feature type="region of interest" description="Disordered" evidence="1">
    <location>
        <begin position="62"/>
        <end position="109"/>
    </location>
</feature>
<feature type="compositionally biased region" description="Basic and acidic residues" evidence="1">
    <location>
        <begin position="144"/>
        <end position="153"/>
    </location>
</feature>
<feature type="region of interest" description="Disordered" evidence="1">
    <location>
        <begin position="144"/>
        <end position="170"/>
    </location>
</feature>
<feature type="region of interest" description="Disordered" evidence="1">
    <location>
        <begin position="188"/>
        <end position="269"/>
    </location>
</feature>
<feature type="compositionally biased region" description="Polar residues" evidence="1">
    <location>
        <begin position="244"/>
        <end position="253"/>
    </location>
</feature>
<dbReference type="OrthoDB" id="2591431at2759"/>
<feature type="region of interest" description="Disordered" evidence="1">
    <location>
        <begin position="314"/>
        <end position="356"/>
    </location>
</feature>
<protein>
    <submittedName>
        <fullName evidence="3">Uncharacterized protein</fullName>
    </submittedName>
</protein>
<organism evidence="3 4">
    <name type="scientific">Sphagnurus paluster</name>
    <dbReference type="NCBI Taxonomy" id="117069"/>
    <lineage>
        <taxon>Eukaryota</taxon>
        <taxon>Fungi</taxon>
        <taxon>Dikarya</taxon>
        <taxon>Basidiomycota</taxon>
        <taxon>Agaricomycotina</taxon>
        <taxon>Agaricomycetes</taxon>
        <taxon>Agaricomycetidae</taxon>
        <taxon>Agaricales</taxon>
        <taxon>Tricholomatineae</taxon>
        <taxon>Lyophyllaceae</taxon>
        <taxon>Sphagnurus</taxon>
    </lineage>
</organism>
<keyword evidence="2" id="KW-0812">Transmembrane</keyword>
<dbReference type="AlphaFoldDB" id="A0A9P7FU48"/>
<dbReference type="Proteomes" id="UP000717328">
    <property type="component" value="Unassembled WGS sequence"/>
</dbReference>
<proteinExistence type="predicted"/>
<dbReference type="CDD" id="cd12087">
    <property type="entry name" value="TM_EGFR-like"/>
    <property type="match status" value="1"/>
</dbReference>
<accession>A0A9P7FU48</accession>
<gene>
    <name evidence="3" type="ORF">H0H81_011194</name>
</gene>
<reference evidence="3" key="1">
    <citation type="submission" date="2021-02" db="EMBL/GenBank/DDBJ databases">
        <authorList>
            <person name="Nieuwenhuis M."/>
            <person name="Van De Peppel L.J.J."/>
        </authorList>
    </citation>
    <scope>NUCLEOTIDE SEQUENCE</scope>
    <source>
        <strain evidence="3">D49</strain>
    </source>
</reference>
<feature type="compositionally biased region" description="Low complexity" evidence="1">
    <location>
        <begin position="219"/>
        <end position="243"/>
    </location>
</feature>
<evidence type="ECO:0000313" key="3">
    <source>
        <dbReference type="EMBL" id="KAG5638642.1"/>
    </source>
</evidence>
<evidence type="ECO:0000313" key="4">
    <source>
        <dbReference type="Proteomes" id="UP000717328"/>
    </source>
</evidence>
<evidence type="ECO:0000256" key="1">
    <source>
        <dbReference type="SAM" id="MobiDB-lite"/>
    </source>
</evidence>
<feature type="compositionally biased region" description="Low complexity" evidence="1">
    <location>
        <begin position="80"/>
        <end position="89"/>
    </location>
</feature>
<evidence type="ECO:0000256" key="2">
    <source>
        <dbReference type="SAM" id="Phobius"/>
    </source>
</evidence>
<dbReference type="EMBL" id="JABCKI010005751">
    <property type="protein sequence ID" value="KAG5638642.1"/>
    <property type="molecule type" value="Genomic_DNA"/>
</dbReference>
<keyword evidence="2" id="KW-1133">Transmembrane helix</keyword>
<name>A0A9P7FU48_9AGAR</name>
<keyword evidence="4" id="KW-1185">Reference proteome</keyword>
<comment type="caution">
    <text evidence="3">The sequence shown here is derived from an EMBL/GenBank/DDBJ whole genome shotgun (WGS) entry which is preliminary data.</text>
</comment>
<reference evidence="3" key="2">
    <citation type="submission" date="2021-10" db="EMBL/GenBank/DDBJ databases">
        <title>Phylogenomics reveals ancestral predisposition of the termite-cultivated fungus Termitomyces towards a domesticated lifestyle.</title>
        <authorList>
            <person name="Auxier B."/>
            <person name="Grum-Grzhimaylo A."/>
            <person name="Cardenas M.E."/>
            <person name="Lodge J.D."/>
            <person name="Laessoe T."/>
            <person name="Pedersen O."/>
            <person name="Smith M.E."/>
            <person name="Kuyper T.W."/>
            <person name="Franco-Molano E.A."/>
            <person name="Baroni T.J."/>
            <person name="Aanen D.K."/>
        </authorList>
    </citation>
    <scope>NUCLEOTIDE SEQUENCE</scope>
    <source>
        <strain evidence="3">D49</strain>
    </source>
</reference>